<dbReference type="PROSITE" id="PS51257">
    <property type="entry name" value="PROKAR_LIPOPROTEIN"/>
    <property type="match status" value="1"/>
</dbReference>
<dbReference type="Proteomes" id="UP000076715">
    <property type="component" value="Unassembled WGS sequence"/>
</dbReference>
<sequence length="471" mass="53490">MYKVLLLLVVVLIFSCSKDDPEEIEIIEENPNEEIINCEKEDFLSGSFNKVFTNTLISDHCDNIKRENPIQILQYDQGNNRIKTNYKSLDQLRKKGNENQSWFMVQGSEASTIVEILDIDITNGWISLGTTYLGKPNYMIGASIELFNPFVNYSIINNRPLFDPYPTSVSEGNFNYIQPGGIIEKSDGSYVLLTPVVFGAHDKRSIYYATSTNLEDWTFENKKLLGTETIPFAKTSGNVFSTDNPLKLDDGTFLVLLGVQQPNGNYTSAYMIIDEDLTIIKQPTKIMISGWNGPEQNSFPLAITKHNDSYRILLHRRFPNLIDREVHELIVTDLFDALNNGGSIVSSTMIQKGSTSSGYLRGKADDATYIKFNNELYILLAGEERSSSYLTSNNRQYGLMSLEKGIWKNDRRSPILVNPVNLYKKYATYNWAWDHLGAFISPIRKNDNLYIFMAFGTDNPDYFISGIKIPL</sequence>
<evidence type="ECO:0000313" key="1">
    <source>
        <dbReference type="EMBL" id="KZS41341.1"/>
    </source>
</evidence>
<accession>A0A163BFF5</accession>
<dbReference type="RefSeq" id="WP_157766043.1">
    <property type="nucleotide sequence ID" value="NZ_LQRT01000005.1"/>
</dbReference>
<gene>
    <name evidence="1" type="ORF">AWE51_21810</name>
</gene>
<keyword evidence="2" id="KW-1185">Reference proteome</keyword>
<dbReference type="STRING" id="1642818.AWE51_21810"/>
<dbReference type="OrthoDB" id="1327329at2"/>
<organism evidence="1 2">
    <name type="scientific">Aquimarina aggregata</name>
    <dbReference type="NCBI Taxonomy" id="1642818"/>
    <lineage>
        <taxon>Bacteria</taxon>
        <taxon>Pseudomonadati</taxon>
        <taxon>Bacteroidota</taxon>
        <taxon>Flavobacteriia</taxon>
        <taxon>Flavobacteriales</taxon>
        <taxon>Flavobacteriaceae</taxon>
        <taxon>Aquimarina</taxon>
    </lineage>
</organism>
<reference evidence="1 2" key="1">
    <citation type="submission" date="2016-01" db="EMBL/GenBank/DDBJ databases">
        <title>The draft genome sequence of Aquimarina sp. RZW4-3-2.</title>
        <authorList>
            <person name="Wang Y."/>
        </authorList>
    </citation>
    <scope>NUCLEOTIDE SEQUENCE [LARGE SCALE GENOMIC DNA]</scope>
    <source>
        <strain evidence="1 2">RZW4-3-2</strain>
    </source>
</reference>
<dbReference type="AlphaFoldDB" id="A0A163BFF5"/>
<proteinExistence type="predicted"/>
<comment type="caution">
    <text evidence="1">The sequence shown here is derived from an EMBL/GenBank/DDBJ whole genome shotgun (WGS) entry which is preliminary data.</text>
</comment>
<evidence type="ECO:0008006" key="3">
    <source>
        <dbReference type="Google" id="ProtNLM"/>
    </source>
</evidence>
<dbReference type="SUPFAM" id="SSF75005">
    <property type="entry name" value="Arabinanase/levansucrase/invertase"/>
    <property type="match status" value="1"/>
</dbReference>
<dbReference type="InterPro" id="IPR023296">
    <property type="entry name" value="Glyco_hydro_beta-prop_sf"/>
</dbReference>
<dbReference type="Gene3D" id="2.115.10.20">
    <property type="entry name" value="Glycosyl hydrolase domain, family 43"/>
    <property type="match status" value="1"/>
</dbReference>
<name>A0A163BFF5_9FLAO</name>
<evidence type="ECO:0000313" key="2">
    <source>
        <dbReference type="Proteomes" id="UP000076715"/>
    </source>
</evidence>
<protein>
    <recommendedName>
        <fullName evidence="3">Glycosyl hydrolase family 32 N-terminal domain-containing protein</fullName>
    </recommendedName>
</protein>
<dbReference type="EMBL" id="LQRT01000005">
    <property type="protein sequence ID" value="KZS41341.1"/>
    <property type="molecule type" value="Genomic_DNA"/>
</dbReference>